<keyword evidence="3" id="KW-0862">Zinc</keyword>
<dbReference type="InterPro" id="IPR001870">
    <property type="entry name" value="B30.2/SPRY"/>
</dbReference>
<dbReference type="InterPro" id="IPR045129">
    <property type="entry name" value="RNF123/RKP/RSPRY1"/>
</dbReference>
<evidence type="ECO:0000256" key="3">
    <source>
        <dbReference type="ARBA" id="ARBA00022833"/>
    </source>
</evidence>
<dbReference type="EMBL" id="JAHZIJ010000002">
    <property type="protein sequence ID" value="MBW7474082.1"/>
    <property type="molecule type" value="Genomic_DNA"/>
</dbReference>
<dbReference type="RefSeq" id="WP_219871331.1">
    <property type="nucleotide sequence ID" value="NZ_JAHZIJ010000002.1"/>
</dbReference>
<dbReference type="Proteomes" id="UP000812277">
    <property type="component" value="Unassembled WGS sequence"/>
</dbReference>
<keyword evidence="2" id="KW-0863">Zinc-finger</keyword>
<evidence type="ECO:0000259" key="4">
    <source>
        <dbReference type="PROSITE" id="PS50188"/>
    </source>
</evidence>
<dbReference type="Pfam" id="PF00622">
    <property type="entry name" value="SPRY"/>
    <property type="match status" value="1"/>
</dbReference>
<comment type="caution">
    <text evidence="5">The sequence shown here is derived from an EMBL/GenBank/DDBJ whole genome shotgun (WGS) entry which is preliminary data.</text>
</comment>
<dbReference type="Gene3D" id="2.60.120.260">
    <property type="entry name" value="Galactose-binding domain-like"/>
    <property type="match status" value="1"/>
</dbReference>
<evidence type="ECO:0000256" key="1">
    <source>
        <dbReference type="ARBA" id="ARBA00022723"/>
    </source>
</evidence>
<dbReference type="Gene3D" id="2.60.120.920">
    <property type="match status" value="1"/>
</dbReference>
<evidence type="ECO:0000256" key="2">
    <source>
        <dbReference type="ARBA" id="ARBA00022771"/>
    </source>
</evidence>
<evidence type="ECO:0000313" key="6">
    <source>
        <dbReference type="Proteomes" id="UP000812277"/>
    </source>
</evidence>
<gene>
    <name evidence="5" type="ORF">K0T92_04955</name>
</gene>
<dbReference type="InterPro" id="IPR000421">
    <property type="entry name" value="FA58C"/>
</dbReference>
<dbReference type="PROSITE" id="PS50188">
    <property type="entry name" value="B302_SPRY"/>
    <property type="match status" value="1"/>
</dbReference>
<reference evidence="5 6" key="1">
    <citation type="submission" date="2021-07" db="EMBL/GenBank/DDBJ databases">
        <title>Paenibacillus radiodurans sp. nov., isolated from the southeastern edge of Tengger Desert.</title>
        <authorList>
            <person name="Zhang G."/>
        </authorList>
    </citation>
    <scope>NUCLEOTIDE SEQUENCE [LARGE SCALE GENOMIC DNA]</scope>
    <source>
        <strain evidence="5 6">DT7-4</strain>
    </source>
</reference>
<dbReference type="InterPro" id="IPR013320">
    <property type="entry name" value="ConA-like_dom_sf"/>
</dbReference>
<dbReference type="InterPro" id="IPR043136">
    <property type="entry name" value="B30.2/SPRY_sf"/>
</dbReference>
<name>A0ABS7D2D6_9BACL</name>
<dbReference type="Gene3D" id="3.30.1910.20">
    <property type="entry name" value="asparaginyl-tRNA synthetase, N-terminal domain"/>
    <property type="match status" value="1"/>
</dbReference>
<dbReference type="InterPro" id="IPR003877">
    <property type="entry name" value="SPRY_dom"/>
</dbReference>
<dbReference type="PANTHER" id="PTHR13363:SF5">
    <property type="entry name" value="E3 UBIQUITIN-PROTEIN LIGASE RNF123"/>
    <property type="match status" value="1"/>
</dbReference>
<feature type="domain" description="B30.2/SPRY" evidence="4">
    <location>
        <begin position="408"/>
        <end position="583"/>
    </location>
</feature>
<evidence type="ECO:0000313" key="5">
    <source>
        <dbReference type="EMBL" id="MBW7474082.1"/>
    </source>
</evidence>
<keyword evidence="6" id="KW-1185">Reference proteome</keyword>
<sequence>MAIIVPGTRTINLNDGIRTNLDYTNGVLTLQTKKTFPEAVDPSLYPSVIYVDGRNGSDTGLGTLSSPYKTVQKACSSVTIDNSLILIITAGTYDIQDGLQSILKSGIRLTYGVMNGLMGSVIFNLQNISINRTMVMSKLNQFIGITFKRTSAGYNVYEYFYDAATINLEFNNCVFDTGSISIVYPIYTGNSAGCTITKLTYSYCSFLTQFSSNDTNSSYLKGLFQYCSFKNASTFTSDPNNTFSVSYNADYSLTNLELMYGVYFGTYSWRFNFYSSEGTFISNEIDLGKYFRQITSISMVNIIPAGASIKLSTSTSSDRLTFSPFELINHSTGEINSPQGRYMKIKVELTGTEVLKQVEHHTFSSQEASQFQPNPYINFNGNLALKTSYPNTIPKDSSWQTGGSLFTTAIDKTNMYMINSLSADMSKVTWDPANKGSTVTLSNGNLTSTNTGMGSTKATHGKSTGKWYWEITVVDNSFLFIGISNSSASSETTIFNTANVRFYYYSGVKYPEVAAYGASWANNDVISVLLDMDNGKIEFWKNGVSQGDSHTDVALLGTVYPTLGSGSSSPSRAATANFGSLPFKYALPAGYSPYEEKLKFVFKDGSNIYQLIAESKDNIIPKMTSAVAPSGEVFASYYYGTTYEPYRAFNQNAGSFWDGANGTPPYTIGYKFNNQKIIRMYAVKGSANAVNYSPKDWQFQGSNDGVNYTTLDTITSAVWTASEKKIFPIANTDPYLYYRLNITASNAAYPQIDEIEMMENTDGEWLLIGAETVTAAMIDLYGISDFTQLNRKKQTIVKDLENNGALGVGKLFSYELDLKAFEHMTNIAIT</sequence>
<dbReference type="SUPFAM" id="SSF49899">
    <property type="entry name" value="Concanavalin A-like lectins/glucanases"/>
    <property type="match status" value="1"/>
</dbReference>
<protein>
    <recommendedName>
        <fullName evidence="4">B30.2/SPRY domain-containing protein</fullName>
    </recommendedName>
</protein>
<dbReference type="PANTHER" id="PTHR13363">
    <property type="entry name" value="RING FINGER AND SRY DOMAIN-CONTAINING"/>
    <property type="match status" value="1"/>
</dbReference>
<accession>A0ABS7D2D6</accession>
<keyword evidence="1" id="KW-0479">Metal-binding</keyword>
<dbReference type="SMART" id="SM00449">
    <property type="entry name" value="SPRY"/>
    <property type="match status" value="1"/>
</dbReference>
<dbReference type="InterPro" id="IPR008979">
    <property type="entry name" value="Galactose-bd-like_sf"/>
</dbReference>
<proteinExistence type="predicted"/>
<organism evidence="5 6">
    <name type="scientific">Paenibacillus oenotherae</name>
    <dbReference type="NCBI Taxonomy" id="1435645"/>
    <lineage>
        <taxon>Bacteria</taxon>
        <taxon>Bacillati</taxon>
        <taxon>Bacillota</taxon>
        <taxon>Bacilli</taxon>
        <taxon>Bacillales</taxon>
        <taxon>Paenibacillaceae</taxon>
        <taxon>Paenibacillus</taxon>
    </lineage>
</organism>
<dbReference type="Pfam" id="PF00754">
    <property type="entry name" value="F5_F8_type_C"/>
    <property type="match status" value="1"/>
</dbReference>
<dbReference type="SUPFAM" id="SSF49785">
    <property type="entry name" value="Galactose-binding domain-like"/>
    <property type="match status" value="1"/>
</dbReference>